<dbReference type="VEuPathDB" id="FungiDB:I7I52_03792"/>
<comment type="caution">
    <text evidence="2">The sequence shown here is derived from an EMBL/GenBank/DDBJ whole genome shotgun (WGS) entry which is preliminary data.</text>
</comment>
<accession>A0A8H8D876</accession>
<feature type="signal peptide" evidence="1">
    <location>
        <begin position="1"/>
        <end position="25"/>
    </location>
</feature>
<gene>
    <name evidence="2" type="ORF">I7I52_03792</name>
</gene>
<sequence length="72" mass="7995">MGSTRTWLAMISITLPSQACWPCWGVPVNGPIHRATLSVTLREGAPCVSSASCLHCFRAIVRGRARWSRQIW</sequence>
<dbReference type="Proteomes" id="UP000670092">
    <property type="component" value="Unassembled WGS sequence"/>
</dbReference>
<evidence type="ECO:0000313" key="2">
    <source>
        <dbReference type="EMBL" id="KAG5305206.1"/>
    </source>
</evidence>
<evidence type="ECO:0000313" key="3">
    <source>
        <dbReference type="Proteomes" id="UP000670092"/>
    </source>
</evidence>
<dbReference type="AlphaFoldDB" id="A0A8H8D876"/>
<dbReference type="EMBL" id="JAEVHI010000001">
    <property type="protein sequence ID" value="KAG5305206.1"/>
    <property type="molecule type" value="Genomic_DNA"/>
</dbReference>
<proteinExistence type="predicted"/>
<name>A0A8H8D876_AJECA</name>
<reference evidence="2 3" key="1">
    <citation type="submission" date="2021-01" db="EMBL/GenBank/DDBJ databases">
        <title>Chromosome-level genome assembly of a human fungal pathogen reveals clustering of transcriptionally co-regulated genes.</title>
        <authorList>
            <person name="Voorhies M."/>
            <person name="Cohen S."/>
            <person name="Shea T.P."/>
            <person name="Petrus S."/>
            <person name="Munoz J.F."/>
            <person name="Poplawski S."/>
            <person name="Goldman W.E."/>
            <person name="Michael T."/>
            <person name="Cuomo C.A."/>
            <person name="Sil A."/>
            <person name="Beyhan S."/>
        </authorList>
    </citation>
    <scope>NUCLEOTIDE SEQUENCE [LARGE SCALE GENOMIC DNA]</scope>
    <source>
        <strain evidence="2 3">G184AR</strain>
    </source>
</reference>
<protein>
    <submittedName>
        <fullName evidence="2">Isopenicillin N-CoA epimerase</fullName>
    </submittedName>
</protein>
<organism evidence="2 3">
    <name type="scientific">Ajellomyces capsulatus</name>
    <name type="common">Darling's disease fungus</name>
    <name type="synonym">Histoplasma capsulatum</name>
    <dbReference type="NCBI Taxonomy" id="5037"/>
    <lineage>
        <taxon>Eukaryota</taxon>
        <taxon>Fungi</taxon>
        <taxon>Dikarya</taxon>
        <taxon>Ascomycota</taxon>
        <taxon>Pezizomycotina</taxon>
        <taxon>Eurotiomycetes</taxon>
        <taxon>Eurotiomycetidae</taxon>
        <taxon>Onygenales</taxon>
        <taxon>Ajellomycetaceae</taxon>
        <taxon>Histoplasma</taxon>
    </lineage>
</organism>
<evidence type="ECO:0000256" key="1">
    <source>
        <dbReference type="SAM" id="SignalP"/>
    </source>
</evidence>
<keyword evidence="1" id="KW-0732">Signal</keyword>
<feature type="chain" id="PRO_5034906576" evidence="1">
    <location>
        <begin position="26"/>
        <end position="72"/>
    </location>
</feature>